<dbReference type="AlphaFoldDB" id="A0AAD4MXD4"/>
<evidence type="ECO:0000313" key="1">
    <source>
        <dbReference type="EMBL" id="KAI1706535.1"/>
    </source>
</evidence>
<keyword evidence="2" id="KW-1185">Reference proteome</keyword>
<name>A0AAD4MXD4_9BILA</name>
<accession>A0AAD4MXD4</accession>
<sequence length="102" mass="11245">MIVDKGNGIQEEMMVALSVQNAIHSNLDLNTTQRYMNGEASVYVKNVVNDPLSYSPNSNAEGITKMLTKIILQAVEVSPQSNGLNQINLLNDFLSAVQVLWH</sequence>
<reference evidence="1" key="1">
    <citation type="submission" date="2022-01" db="EMBL/GenBank/DDBJ databases">
        <title>Genome Sequence Resource for Two Populations of Ditylenchus destructor, the Migratory Endoparasitic Phytonematode.</title>
        <authorList>
            <person name="Zhang H."/>
            <person name="Lin R."/>
            <person name="Xie B."/>
        </authorList>
    </citation>
    <scope>NUCLEOTIDE SEQUENCE</scope>
    <source>
        <strain evidence="1">BazhouSP</strain>
    </source>
</reference>
<protein>
    <submittedName>
        <fullName evidence="1">Uncharacterized protein</fullName>
    </submittedName>
</protein>
<comment type="caution">
    <text evidence="1">The sequence shown here is derived from an EMBL/GenBank/DDBJ whole genome shotgun (WGS) entry which is preliminary data.</text>
</comment>
<gene>
    <name evidence="1" type="ORF">DdX_12995</name>
</gene>
<proteinExistence type="predicted"/>
<evidence type="ECO:0000313" key="2">
    <source>
        <dbReference type="Proteomes" id="UP001201812"/>
    </source>
</evidence>
<dbReference type="EMBL" id="JAKKPZ010000047">
    <property type="protein sequence ID" value="KAI1706535.1"/>
    <property type="molecule type" value="Genomic_DNA"/>
</dbReference>
<organism evidence="1 2">
    <name type="scientific">Ditylenchus destructor</name>
    <dbReference type="NCBI Taxonomy" id="166010"/>
    <lineage>
        <taxon>Eukaryota</taxon>
        <taxon>Metazoa</taxon>
        <taxon>Ecdysozoa</taxon>
        <taxon>Nematoda</taxon>
        <taxon>Chromadorea</taxon>
        <taxon>Rhabditida</taxon>
        <taxon>Tylenchina</taxon>
        <taxon>Tylenchomorpha</taxon>
        <taxon>Sphaerularioidea</taxon>
        <taxon>Anguinidae</taxon>
        <taxon>Anguininae</taxon>
        <taxon>Ditylenchus</taxon>
    </lineage>
</organism>
<dbReference type="Proteomes" id="UP001201812">
    <property type="component" value="Unassembled WGS sequence"/>
</dbReference>